<keyword evidence="3" id="KW-0997">Cell inner membrane</keyword>
<dbReference type="Gene3D" id="3.20.20.450">
    <property type="entry name" value="EAL domain"/>
    <property type="match status" value="1"/>
</dbReference>
<dbReference type="GO" id="GO:0000166">
    <property type="term" value="F:nucleotide binding"/>
    <property type="evidence" value="ECO:0007669"/>
    <property type="project" value="UniProtKB-KW"/>
</dbReference>
<dbReference type="SUPFAM" id="SSF55785">
    <property type="entry name" value="PYP-like sensor domain (PAS domain)"/>
    <property type="match status" value="3"/>
</dbReference>
<feature type="transmembrane region" description="Helical" evidence="10">
    <location>
        <begin position="124"/>
        <end position="145"/>
    </location>
</feature>
<dbReference type="SMART" id="SM00086">
    <property type="entry name" value="PAC"/>
    <property type="match status" value="3"/>
</dbReference>
<proteinExistence type="predicted"/>
<dbReference type="Gene3D" id="2.10.70.100">
    <property type="match status" value="1"/>
</dbReference>
<dbReference type="PROSITE" id="PS50883">
    <property type="entry name" value="EAL"/>
    <property type="match status" value="1"/>
</dbReference>
<dbReference type="InterPro" id="IPR000014">
    <property type="entry name" value="PAS"/>
</dbReference>
<dbReference type="Pfam" id="PF08448">
    <property type="entry name" value="PAS_4"/>
    <property type="match status" value="1"/>
</dbReference>
<feature type="transmembrane region" description="Helical" evidence="10">
    <location>
        <begin position="199"/>
        <end position="219"/>
    </location>
</feature>
<evidence type="ECO:0000256" key="6">
    <source>
        <dbReference type="ARBA" id="ARBA00022737"/>
    </source>
</evidence>
<feature type="domain" description="PAC" evidence="12">
    <location>
        <begin position="502"/>
        <end position="554"/>
    </location>
</feature>
<dbReference type="Pfam" id="PF00990">
    <property type="entry name" value="GGDEF"/>
    <property type="match status" value="1"/>
</dbReference>
<feature type="domain" description="PAS" evidence="11">
    <location>
        <begin position="555"/>
        <end position="599"/>
    </location>
</feature>
<dbReference type="InterPro" id="IPR013655">
    <property type="entry name" value="PAS_fold_3"/>
</dbReference>
<evidence type="ECO:0000256" key="1">
    <source>
        <dbReference type="ARBA" id="ARBA00004429"/>
    </source>
</evidence>
<dbReference type="Pfam" id="PF05231">
    <property type="entry name" value="MASE1"/>
    <property type="match status" value="1"/>
</dbReference>
<dbReference type="SMART" id="SM00267">
    <property type="entry name" value="GGDEF"/>
    <property type="match status" value="1"/>
</dbReference>
<dbReference type="OrthoDB" id="9813903at2"/>
<dbReference type="STRING" id="264198.Reut_A2666"/>
<dbReference type="InterPro" id="IPR035965">
    <property type="entry name" value="PAS-like_dom_sf"/>
</dbReference>
<dbReference type="NCBIfam" id="TIGR00254">
    <property type="entry name" value="GGDEF"/>
    <property type="match status" value="1"/>
</dbReference>
<dbReference type="KEGG" id="reu:Reut_A2666"/>
<dbReference type="InterPro" id="IPR035919">
    <property type="entry name" value="EAL_sf"/>
</dbReference>
<feature type="domain" description="PAS" evidence="11">
    <location>
        <begin position="299"/>
        <end position="369"/>
    </location>
</feature>
<evidence type="ECO:0000259" key="14">
    <source>
        <dbReference type="PROSITE" id="PS50887"/>
    </source>
</evidence>
<keyword evidence="6" id="KW-0677">Repeat</keyword>
<feature type="transmembrane region" description="Helical" evidence="10">
    <location>
        <begin position="46"/>
        <end position="63"/>
    </location>
</feature>
<evidence type="ECO:0000256" key="10">
    <source>
        <dbReference type="SAM" id="Phobius"/>
    </source>
</evidence>
<feature type="domain" description="PAC" evidence="12">
    <location>
        <begin position="632"/>
        <end position="685"/>
    </location>
</feature>
<feature type="domain" description="GGDEF" evidence="14">
    <location>
        <begin position="717"/>
        <end position="850"/>
    </location>
</feature>
<dbReference type="InterPro" id="IPR052155">
    <property type="entry name" value="Biofilm_reg_signaling"/>
</dbReference>
<gene>
    <name evidence="15" type="ordered locus">Reut_A2666</name>
</gene>
<feature type="domain" description="PAC" evidence="12">
    <location>
        <begin position="373"/>
        <end position="426"/>
    </location>
</feature>
<feature type="transmembrane region" description="Helical" evidence="10">
    <location>
        <begin position="94"/>
        <end position="112"/>
    </location>
</feature>
<dbReference type="CDD" id="cd01948">
    <property type="entry name" value="EAL"/>
    <property type="match status" value="1"/>
</dbReference>
<evidence type="ECO:0000256" key="7">
    <source>
        <dbReference type="ARBA" id="ARBA00022741"/>
    </source>
</evidence>
<dbReference type="Gene3D" id="3.30.450.20">
    <property type="entry name" value="PAS domain"/>
    <property type="match status" value="3"/>
</dbReference>
<dbReference type="PROSITE" id="PS50887">
    <property type="entry name" value="GGDEF"/>
    <property type="match status" value="1"/>
</dbReference>
<dbReference type="InterPro" id="IPR001610">
    <property type="entry name" value="PAC"/>
</dbReference>
<dbReference type="InterPro" id="IPR029787">
    <property type="entry name" value="Nucleotide_cyclase"/>
</dbReference>
<protein>
    <submittedName>
        <fullName evidence="15">PAS:GGDEF</fullName>
    </submittedName>
</protein>
<dbReference type="Gene3D" id="3.30.70.270">
    <property type="match status" value="1"/>
</dbReference>
<evidence type="ECO:0000256" key="5">
    <source>
        <dbReference type="ARBA" id="ARBA00022692"/>
    </source>
</evidence>
<dbReference type="CDD" id="cd00130">
    <property type="entry name" value="PAS"/>
    <property type="match status" value="2"/>
</dbReference>
<dbReference type="eggNOG" id="COG3447">
    <property type="taxonomic scope" value="Bacteria"/>
</dbReference>
<dbReference type="InterPro" id="IPR043128">
    <property type="entry name" value="Rev_trsase/Diguanyl_cyclase"/>
</dbReference>
<dbReference type="InterPro" id="IPR000700">
    <property type="entry name" value="PAS-assoc_C"/>
</dbReference>
<keyword evidence="7" id="KW-0547">Nucleotide-binding</keyword>
<dbReference type="SUPFAM" id="SSF55073">
    <property type="entry name" value="Nucleotide cyclase"/>
    <property type="match status" value="1"/>
</dbReference>
<evidence type="ECO:0000256" key="2">
    <source>
        <dbReference type="ARBA" id="ARBA00022475"/>
    </source>
</evidence>
<reference evidence="15" key="1">
    <citation type="submission" date="2005-08" db="EMBL/GenBank/DDBJ databases">
        <title>Complete sequence of Chromosome1 of Ralstonia eutropha JMP134.</title>
        <authorList>
            <person name="Copeland A."/>
            <person name="Lucas S."/>
            <person name="Lapidus A."/>
            <person name="Barry K."/>
            <person name="Detter J.C."/>
            <person name="Glavina T."/>
            <person name="Hammon N."/>
            <person name="Israni S."/>
            <person name="Pitluck S."/>
            <person name="Goltsman E."/>
            <person name="Martinez M."/>
            <person name="Schmutz J."/>
            <person name="Larimer F."/>
            <person name="Land M."/>
            <person name="Lykidis A."/>
            <person name="Richardson P."/>
        </authorList>
    </citation>
    <scope>NUCLEOTIDE SEQUENCE</scope>
    <source>
        <strain evidence="15">JMP134</strain>
    </source>
</reference>
<dbReference type="SMART" id="SM00091">
    <property type="entry name" value="PAS"/>
    <property type="match status" value="3"/>
</dbReference>
<dbReference type="PROSITE" id="PS50112">
    <property type="entry name" value="PAS"/>
    <property type="match status" value="2"/>
</dbReference>
<dbReference type="InterPro" id="IPR007895">
    <property type="entry name" value="MASE1"/>
</dbReference>
<dbReference type="InterPro" id="IPR000160">
    <property type="entry name" value="GGDEF_dom"/>
</dbReference>
<organism evidence="15">
    <name type="scientific">Cupriavidus pinatubonensis (strain JMP 134 / LMG 1197)</name>
    <name type="common">Cupriavidus necator (strain JMP 134)</name>
    <dbReference type="NCBI Taxonomy" id="264198"/>
    <lineage>
        <taxon>Bacteria</taxon>
        <taxon>Pseudomonadati</taxon>
        <taxon>Pseudomonadota</taxon>
        <taxon>Betaproteobacteria</taxon>
        <taxon>Burkholderiales</taxon>
        <taxon>Burkholderiaceae</taxon>
        <taxon>Cupriavidus</taxon>
    </lineage>
</organism>
<dbReference type="Pfam" id="PF08447">
    <property type="entry name" value="PAS_3"/>
    <property type="match status" value="2"/>
</dbReference>
<dbReference type="HOGENOM" id="CLU_000445_126_2_4"/>
<evidence type="ECO:0000256" key="8">
    <source>
        <dbReference type="ARBA" id="ARBA00022989"/>
    </source>
</evidence>
<dbReference type="NCBIfam" id="NF007298">
    <property type="entry name" value="PRK09776.1"/>
    <property type="match status" value="1"/>
</dbReference>
<keyword evidence="2" id="KW-1003">Cell membrane</keyword>
<evidence type="ECO:0000256" key="4">
    <source>
        <dbReference type="ARBA" id="ARBA00022679"/>
    </source>
</evidence>
<dbReference type="eggNOG" id="COG5001">
    <property type="taxonomic scope" value="Bacteria"/>
</dbReference>
<dbReference type="eggNOG" id="COG3852">
    <property type="taxonomic scope" value="Bacteria"/>
</dbReference>
<comment type="subcellular location">
    <subcellularLocation>
        <location evidence="1">Cell inner membrane</location>
        <topology evidence="1">Multi-pass membrane protein</topology>
    </subcellularLocation>
</comment>
<keyword evidence="5 10" id="KW-0812">Transmembrane</keyword>
<dbReference type="EMBL" id="CP000090">
    <property type="protein sequence ID" value="AAZ62027.1"/>
    <property type="molecule type" value="Genomic_DNA"/>
</dbReference>
<dbReference type="AlphaFoldDB" id="Q46XV6"/>
<accession>Q46XV6</accession>
<dbReference type="PROSITE" id="PS50113">
    <property type="entry name" value="PAC"/>
    <property type="match status" value="3"/>
</dbReference>
<evidence type="ECO:0000256" key="3">
    <source>
        <dbReference type="ARBA" id="ARBA00022519"/>
    </source>
</evidence>
<feature type="domain" description="EAL" evidence="13">
    <location>
        <begin position="861"/>
        <end position="1119"/>
    </location>
</feature>
<feature type="transmembrane region" description="Helical" evidence="10">
    <location>
        <begin position="225"/>
        <end position="247"/>
    </location>
</feature>
<dbReference type="SUPFAM" id="SSF141868">
    <property type="entry name" value="EAL domain-like"/>
    <property type="match status" value="1"/>
</dbReference>
<name>Q46XV6_CUPPJ</name>
<feature type="transmembrane region" description="Helical" evidence="10">
    <location>
        <begin position="165"/>
        <end position="187"/>
    </location>
</feature>
<feature type="transmembrane region" description="Helical" evidence="10">
    <location>
        <begin position="20"/>
        <end position="40"/>
    </location>
</feature>
<dbReference type="GO" id="GO:0016740">
    <property type="term" value="F:transferase activity"/>
    <property type="evidence" value="ECO:0007669"/>
    <property type="project" value="UniProtKB-KW"/>
</dbReference>
<keyword evidence="9 10" id="KW-0472">Membrane</keyword>
<dbReference type="FunFam" id="2.10.70.100:FF:000001">
    <property type="entry name" value="Sensory transduction histidine kinase"/>
    <property type="match status" value="1"/>
</dbReference>
<keyword evidence="4" id="KW-0808">Transferase</keyword>
<keyword evidence="8 10" id="KW-1133">Transmembrane helix</keyword>
<dbReference type="PANTHER" id="PTHR44757">
    <property type="entry name" value="DIGUANYLATE CYCLASE DGCP"/>
    <property type="match status" value="1"/>
</dbReference>
<dbReference type="InterPro" id="IPR013656">
    <property type="entry name" value="PAS_4"/>
</dbReference>
<feature type="transmembrane region" description="Helical" evidence="10">
    <location>
        <begin position="268"/>
        <end position="286"/>
    </location>
</feature>
<evidence type="ECO:0000313" key="15">
    <source>
        <dbReference type="EMBL" id="AAZ62027.1"/>
    </source>
</evidence>
<evidence type="ECO:0000259" key="11">
    <source>
        <dbReference type="PROSITE" id="PS50112"/>
    </source>
</evidence>
<sequence length="1129" mass="123095">MTPHPVDTAAPSIGAPLRRWLPMLICGIGYFALAALGIWLARLPGSVATLWLPNAFCLGLVLYRPRAEAPWLLASMVGGNLAANGLFVDGPGTAVLLAGANLFEVACSARLLRFVAAHAGAERLAPLGNFALTLGVAGVLGPALGATAGAAGLTWLGDTRFASIWWAWWQAGALGMVVVLPLALTITSARVRATFSRSMLMPQAGLLALCLAIGVFALWQGHDPFVAMSLPLVLAAMFANPFGTALLTLMATLTMELAAVAAHLQQSVPLSAALIMVFPVCIAYLAEQNRAGRANLHSSDQRFRLAMEHSAIGMALTGLDGRWQTVNRSLSELLGYSAAELRQQRFQDITHPDDLDADLGQMQRLLAGEIESYRLEKRFLHQDGEYRWALLAVSLVRDQQSGHPLHFIAQIEDIHTRKLAQQQFEQLSRRTQLAVEAGGVGIWEWDFTSSGITWDARMHALHGTDAANGAPVIAQWIAMLHPEDVGRVNGEMRRAIRGDKPFDTEYRVVRPDGQVRHVRALANVTRSGDGTALALVGTNWDITEQRRLTEALFEEKERLHITLQSIGDAVICTDAGMRVTFMNPIAEQLTGWTMASASGLPLERVFRIVDEVTGLPIPSPVEACLQTLTPAYLQEGAVLQSLTGERHDVQDSAAPVLTATGTVLGAVLVFQDITTARAMQRELAHSAMHDALTGLPNRTWFEKRLREACDAARTQGHHGALCFIDLDRFKIVNDTAGHGAGDILLRELGYLIRNHVRPDDLLARLGGDEFGLLLKDCTVDQAETIGHGVIDAIRSRRFPWDGRVYDVGASIGIAAIDQDVPPVGELMSRADVACYAAKAAGRSRVSVYRRDESDARRHHRELEIAAGIHTALEGNHFRLFAQEIRALQHHCGDPRDERHVEILVRMVDEHGEMVMPGAFIPAAERYDLMGHVDRWVIRNVLREYGERLCAVPGLSVSINLSANSLGEPFLLPFLHAELEHSALPANRIRLEITETALINNMAAANRVVTEMRRAGCTVALDDFGSGLSSFAYLKQFPVDYLKIDGSFIRNLADNIVDREIVSSINDIGHRLGVKTVAEWVEDERTLNALRAIGVDYAQGYAIGRPVPLDAYLAECEMVSTHGSSVAPGV</sequence>
<dbReference type="GO" id="GO:0005886">
    <property type="term" value="C:plasma membrane"/>
    <property type="evidence" value="ECO:0007669"/>
    <property type="project" value="UniProtKB-SubCell"/>
</dbReference>
<evidence type="ECO:0000259" key="13">
    <source>
        <dbReference type="PROSITE" id="PS50883"/>
    </source>
</evidence>
<evidence type="ECO:0000256" key="9">
    <source>
        <dbReference type="ARBA" id="ARBA00023136"/>
    </source>
</evidence>
<dbReference type="PANTHER" id="PTHR44757:SF4">
    <property type="entry name" value="DIGUANYLATE CYCLASE DGCE-RELATED"/>
    <property type="match status" value="1"/>
</dbReference>
<evidence type="ECO:0000259" key="12">
    <source>
        <dbReference type="PROSITE" id="PS50113"/>
    </source>
</evidence>
<dbReference type="CDD" id="cd01949">
    <property type="entry name" value="GGDEF"/>
    <property type="match status" value="1"/>
</dbReference>
<dbReference type="Pfam" id="PF00563">
    <property type="entry name" value="EAL"/>
    <property type="match status" value="1"/>
</dbReference>
<dbReference type="SMART" id="SM00052">
    <property type="entry name" value="EAL"/>
    <property type="match status" value="1"/>
</dbReference>
<feature type="transmembrane region" description="Helical" evidence="10">
    <location>
        <begin position="70"/>
        <end position="88"/>
    </location>
</feature>
<dbReference type="InterPro" id="IPR001633">
    <property type="entry name" value="EAL_dom"/>
</dbReference>
<dbReference type="NCBIfam" id="TIGR00229">
    <property type="entry name" value="sensory_box"/>
    <property type="match status" value="3"/>
</dbReference>